<dbReference type="Gene3D" id="1.10.510.10">
    <property type="entry name" value="Transferase(Phosphotransferase) domain 1"/>
    <property type="match status" value="1"/>
</dbReference>
<keyword evidence="10 13" id="KW-0472">Membrane</keyword>
<dbReference type="GO" id="GO:0004674">
    <property type="term" value="F:protein serine/threonine kinase activity"/>
    <property type="evidence" value="ECO:0007669"/>
    <property type="project" value="UniProtKB-KW"/>
</dbReference>
<keyword evidence="8 12" id="KW-0067">ATP-binding</keyword>
<gene>
    <name evidence="16" type="ORF">CKAN_01358500</name>
</gene>
<comment type="subcellular location">
    <subcellularLocation>
        <location evidence="1">Membrane</location>
        <topology evidence="1">Single-pass type I membrane protein</topology>
    </subcellularLocation>
</comment>
<evidence type="ECO:0000256" key="4">
    <source>
        <dbReference type="ARBA" id="ARBA00022692"/>
    </source>
</evidence>
<feature type="signal peptide" evidence="14">
    <location>
        <begin position="1"/>
        <end position="23"/>
    </location>
</feature>
<dbReference type="InterPro" id="IPR011009">
    <property type="entry name" value="Kinase-like_dom_sf"/>
</dbReference>
<dbReference type="PROSITE" id="PS00108">
    <property type="entry name" value="PROTEIN_KINASE_ST"/>
    <property type="match status" value="1"/>
</dbReference>
<feature type="binding site" evidence="12">
    <location>
        <position position="384"/>
    </location>
    <ligand>
        <name>ATP</name>
        <dbReference type="ChEBI" id="CHEBI:30616"/>
    </ligand>
</feature>
<dbReference type="InterPro" id="IPR045874">
    <property type="entry name" value="LRK10/LRL21-25-like"/>
</dbReference>
<dbReference type="SMART" id="SM00220">
    <property type="entry name" value="S_TKc"/>
    <property type="match status" value="1"/>
</dbReference>
<dbReference type="FunFam" id="3.30.200.20:FF:000178">
    <property type="entry name" value="serine/threonine-protein kinase PBS1-like"/>
    <property type="match status" value="1"/>
</dbReference>
<evidence type="ECO:0000259" key="15">
    <source>
        <dbReference type="PROSITE" id="PS50011"/>
    </source>
</evidence>
<evidence type="ECO:0000256" key="3">
    <source>
        <dbReference type="ARBA" id="ARBA00022679"/>
    </source>
</evidence>
<evidence type="ECO:0000256" key="10">
    <source>
        <dbReference type="ARBA" id="ARBA00023136"/>
    </source>
</evidence>
<sequence length="668" mass="75811">MPLSQNQFIFVELILLFVPSCFASSKSSSSYYYNRCTPSTCGDSLLHFPLGLDPLCRSSNITTSCENGSVFMINDQIPQIKYKILDKLNKTVYARKSFKLVDTSLFGCDPVPAFYGGFSQRWLILGSLSISNAYRTGTFFNCTQKPQSDILARLMAAPCLECGETKNLCYFYNGFMDPIPNCRPFMSSIPNELFNNLTGAGNLRRTLQEGFEAEWDSVCGVDCMDVTGGRCGFMDENERTLGKELCFCSSGVHRQNCSDGTSIAKRGSRTFGRTRVKLLAGFALGLAFMFGCACFAYIRRRKMLKNKMELRGKDEQALRHHLDSRTTTTSIETFLQDYASGMPTRFSYKQIKKYSNNFHHKLGQGGFGSVFKAELPNNCTVAIKILDENEQSEIQFLNEVQSIGQIHHQHLVRLLGFCFEKSRRALIYEFMENGSLEKYIHPKAQDNQQRLSWNQLHDIALGTARGIAYLHEECRSRILHCDIKPHNILLDEKFQPKVSDFGLAQMINRENNQISLMRGRGTPGYAPPEMWWKSYGPVSEKSDVYSFGMVLLEMVGERRNFNDNMSRSSETYFPEWVYSHHVVQGSNGGGSKWHKCEGEEEENIARRMELVGLWCIQYSPSRRPTMRNVINMLQGDVSIDIPPLPFKGNALQHAAINYNPTDNCDDVS</sequence>
<dbReference type="OrthoDB" id="1897465at2759"/>
<keyword evidence="6 12" id="KW-0547">Nucleotide-binding</keyword>
<keyword evidence="17" id="KW-1185">Reference proteome</keyword>
<dbReference type="InterPro" id="IPR000719">
    <property type="entry name" value="Prot_kinase_dom"/>
</dbReference>
<keyword evidence="11" id="KW-0325">Glycoprotein</keyword>
<reference evidence="16 17" key="1">
    <citation type="journal article" date="2019" name="Nat. Plants">
        <title>Stout camphor tree genome fills gaps in understanding of flowering plant genome evolution.</title>
        <authorList>
            <person name="Chaw S.M."/>
            <person name="Liu Y.C."/>
            <person name="Wu Y.W."/>
            <person name="Wang H.Y."/>
            <person name="Lin C.I."/>
            <person name="Wu C.S."/>
            <person name="Ke H.M."/>
            <person name="Chang L.Y."/>
            <person name="Hsu C.Y."/>
            <person name="Yang H.T."/>
            <person name="Sudianto E."/>
            <person name="Hsu M.H."/>
            <person name="Wu K.P."/>
            <person name="Wang L.N."/>
            <person name="Leebens-Mack J.H."/>
            <person name="Tsai I.J."/>
        </authorList>
    </citation>
    <scope>NUCLEOTIDE SEQUENCE [LARGE SCALE GENOMIC DNA]</scope>
    <source>
        <strain evidence="17">cv. Chaw 1501</strain>
        <tissue evidence="16">Young leaves</tissue>
    </source>
</reference>
<evidence type="ECO:0000256" key="14">
    <source>
        <dbReference type="SAM" id="SignalP"/>
    </source>
</evidence>
<evidence type="ECO:0000256" key="12">
    <source>
        <dbReference type="PROSITE-ProRule" id="PRU10141"/>
    </source>
</evidence>
<organism evidence="16 17">
    <name type="scientific">Cinnamomum micranthum f. kanehirae</name>
    <dbReference type="NCBI Taxonomy" id="337451"/>
    <lineage>
        <taxon>Eukaryota</taxon>
        <taxon>Viridiplantae</taxon>
        <taxon>Streptophyta</taxon>
        <taxon>Embryophyta</taxon>
        <taxon>Tracheophyta</taxon>
        <taxon>Spermatophyta</taxon>
        <taxon>Magnoliopsida</taxon>
        <taxon>Magnoliidae</taxon>
        <taxon>Laurales</taxon>
        <taxon>Lauraceae</taxon>
        <taxon>Cinnamomum</taxon>
    </lineage>
</organism>
<dbReference type="STRING" id="337451.A0A3S3QI58"/>
<dbReference type="PANTHER" id="PTHR27009">
    <property type="entry name" value="RUST RESISTANCE KINASE LR10-RELATED"/>
    <property type="match status" value="1"/>
</dbReference>
<dbReference type="PROSITE" id="PS50011">
    <property type="entry name" value="PROTEIN_KINASE_DOM"/>
    <property type="match status" value="1"/>
</dbReference>
<keyword evidence="9 13" id="KW-1133">Transmembrane helix</keyword>
<dbReference type="SUPFAM" id="SSF56112">
    <property type="entry name" value="Protein kinase-like (PK-like)"/>
    <property type="match status" value="1"/>
</dbReference>
<keyword evidence="2" id="KW-0723">Serine/threonine-protein kinase</keyword>
<dbReference type="EMBL" id="QPKB01000005">
    <property type="protein sequence ID" value="RWR84759.1"/>
    <property type="molecule type" value="Genomic_DNA"/>
</dbReference>
<feature type="transmembrane region" description="Helical" evidence="13">
    <location>
        <begin position="278"/>
        <end position="298"/>
    </location>
</feature>
<keyword evidence="5 14" id="KW-0732">Signal</keyword>
<dbReference type="FunFam" id="1.10.510.10:FF:000590">
    <property type="entry name" value="PR5-like receptor kinase"/>
    <property type="match status" value="1"/>
</dbReference>
<protein>
    <submittedName>
        <fullName evidence="16">LEAF RUST 10 DISEASE-RESISTANCE LOCUS RECEPTOR-LIKE PROTEIN KINASE-like protein 2.4</fullName>
    </submittedName>
</protein>
<dbReference type="Gene3D" id="3.30.200.20">
    <property type="entry name" value="Phosphorylase Kinase, domain 1"/>
    <property type="match status" value="1"/>
</dbReference>
<keyword evidence="16" id="KW-0675">Receptor</keyword>
<dbReference type="GO" id="GO:0005524">
    <property type="term" value="F:ATP binding"/>
    <property type="evidence" value="ECO:0007669"/>
    <property type="project" value="UniProtKB-UniRule"/>
</dbReference>
<proteinExistence type="predicted"/>
<keyword evidence="7 16" id="KW-0418">Kinase</keyword>
<evidence type="ECO:0000256" key="2">
    <source>
        <dbReference type="ARBA" id="ARBA00022527"/>
    </source>
</evidence>
<feature type="domain" description="Protein kinase" evidence="15">
    <location>
        <begin position="356"/>
        <end position="639"/>
    </location>
</feature>
<dbReference type="Pfam" id="PF00069">
    <property type="entry name" value="Pkinase"/>
    <property type="match status" value="1"/>
</dbReference>
<evidence type="ECO:0000256" key="13">
    <source>
        <dbReference type="SAM" id="Phobius"/>
    </source>
</evidence>
<keyword evidence="3" id="KW-0808">Transferase</keyword>
<dbReference type="InterPro" id="IPR017441">
    <property type="entry name" value="Protein_kinase_ATP_BS"/>
</dbReference>
<dbReference type="AlphaFoldDB" id="A0A3S3QI58"/>
<accession>A0A3S3QI58</accession>
<dbReference type="PROSITE" id="PS00107">
    <property type="entry name" value="PROTEIN_KINASE_ATP"/>
    <property type="match status" value="1"/>
</dbReference>
<evidence type="ECO:0000256" key="11">
    <source>
        <dbReference type="ARBA" id="ARBA00023180"/>
    </source>
</evidence>
<feature type="chain" id="PRO_5018551047" evidence="14">
    <location>
        <begin position="24"/>
        <end position="668"/>
    </location>
</feature>
<dbReference type="InterPro" id="IPR008271">
    <property type="entry name" value="Ser/Thr_kinase_AS"/>
</dbReference>
<evidence type="ECO:0000256" key="5">
    <source>
        <dbReference type="ARBA" id="ARBA00022729"/>
    </source>
</evidence>
<evidence type="ECO:0000256" key="9">
    <source>
        <dbReference type="ARBA" id="ARBA00022989"/>
    </source>
</evidence>
<keyword evidence="4 13" id="KW-0812">Transmembrane</keyword>
<evidence type="ECO:0000256" key="8">
    <source>
        <dbReference type="ARBA" id="ARBA00022840"/>
    </source>
</evidence>
<dbReference type="GO" id="GO:0016020">
    <property type="term" value="C:membrane"/>
    <property type="evidence" value="ECO:0007669"/>
    <property type="project" value="UniProtKB-SubCell"/>
</dbReference>
<comment type="caution">
    <text evidence="16">The sequence shown here is derived from an EMBL/GenBank/DDBJ whole genome shotgun (WGS) entry which is preliminary data.</text>
</comment>
<evidence type="ECO:0000256" key="6">
    <source>
        <dbReference type="ARBA" id="ARBA00022741"/>
    </source>
</evidence>
<dbReference type="Proteomes" id="UP000283530">
    <property type="component" value="Unassembled WGS sequence"/>
</dbReference>
<evidence type="ECO:0000256" key="1">
    <source>
        <dbReference type="ARBA" id="ARBA00004479"/>
    </source>
</evidence>
<evidence type="ECO:0000313" key="17">
    <source>
        <dbReference type="Proteomes" id="UP000283530"/>
    </source>
</evidence>
<evidence type="ECO:0000313" key="16">
    <source>
        <dbReference type="EMBL" id="RWR84759.1"/>
    </source>
</evidence>
<name>A0A3S3QI58_9MAGN</name>
<evidence type="ECO:0000256" key="7">
    <source>
        <dbReference type="ARBA" id="ARBA00022777"/>
    </source>
</evidence>